<dbReference type="RefSeq" id="WP_344892024.1">
    <property type="nucleotide sequence ID" value="NZ_BAAAWD010000006.1"/>
</dbReference>
<comment type="caution">
    <text evidence="2">The sequence shown here is derived from an EMBL/GenBank/DDBJ whole genome shotgun (WGS) entry which is preliminary data.</text>
</comment>
<reference evidence="2 3" key="1">
    <citation type="journal article" date="2019" name="Int. J. Syst. Evol. Microbiol.">
        <title>The Global Catalogue of Microorganisms (GCM) 10K type strain sequencing project: providing services to taxonomists for standard genome sequencing and annotation.</title>
        <authorList>
            <consortium name="The Broad Institute Genomics Platform"/>
            <consortium name="The Broad Institute Genome Sequencing Center for Infectious Disease"/>
            <person name="Wu L."/>
            <person name="Ma J."/>
        </authorList>
    </citation>
    <scope>NUCLEOTIDE SEQUENCE [LARGE SCALE GENOMIC DNA]</scope>
    <source>
        <strain evidence="2 3">JCM 3106</strain>
    </source>
</reference>
<sequence length="287" mass="30077">MIVITGGTGLLGSQIVDRLLDRVPADRVGVSVRDPDRAAGLAARGVRVRRGDFTDPGSLADAFEGATQVLIVSTDQAGEEAVAQHVAAIDAARDAGAGRILYTGHQGAAEDSVFAPMTDHAATERYLSKTGTPFTFLRNGFYAATVPHLLGRAMETGELVAPADGPVSWTAHADLAEAAAIILADEGRFDGPTPPLTAPEALDLADVAGILTELTGRTVRRVVADDAEWTATMIGHGVPADRANMLLGMFHASRRGEFSTTGPDLENLLRRPATTVRSVLEGHTARP</sequence>
<dbReference type="InterPro" id="IPR052718">
    <property type="entry name" value="NmrA-type_oxidoreductase"/>
</dbReference>
<dbReference type="SUPFAM" id="SSF51735">
    <property type="entry name" value="NAD(P)-binding Rossmann-fold domains"/>
    <property type="match status" value="1"/>
</dbReference>
<dbReference type="Pfam" id="PF05368">
    <property type="entry name" value="NmrA"/>
    <property type="match status" value="1"/>
</dbReference>
<dbReference type="PANTHER" id="PTHR47129:SF1">
    <property type="entry name" value="NMRA-LIKE DOMAIN-CONTAINING PROTEIN"/>
    <property type="match status" value="1"/>
</dbReference>
<dbReference type="Gene3D" id="3.90.25.10">
    <property type="entry name" value="UDP-galactose 4-epimerase, domain 1"/>
    <property type="match status" value="1"/>
</dbReference>
<protein>
    <submittedName>
        <fullName evidence="2">NAD(P)H-binding protein</fullName>
    </submittedName>
</protein>
<evidence type="ECO:0000259" key="1">
    <source>
        <dbReference type="Pfam" id="PF05368"/>
    </source>
</evidence>
<dbReference type="EMBL" id="BAAAWD010000006">
    <property type="protein sequence ID" value="GAA3000418.1"/>
    <property type="molecule type" value="Genomic_DNA"/>
</dbReference>
<dbReference type="InterPro" id="IPR008030">
    <property type="entry name" value="NmrA-like"/>
</dbReference>
<gene>
    <name evidence="2" type="ORF">GCM10017559_21680</name>
</gene>
<proteinExistence type="predicted"/>
<evidence type="ECO:0000313" key="3">
    <source>
        <dbReference type="Proteomes" id="UP001499930"/>
    </source>
</evidence>
<evidence type="ECO:0000313" key="2">
    <source>
        <dbReference type="EMBL" id="GAA3000418.1"/>
    </source>
</evidence>
<dbReference type="Gene3D" id="3.40.50.720">
    <property type="entry name" value="NAD(P)-binding Rossmann-like Domain"/>
    <property type="match status" value="1"/>
</dbReference>
<organism evidence="2 3">
    <name type="scientific">Streptosporangium longisporum</name>
    <dbReference type="NCBI Taxonomy" id="46187"/>
    <lineage>
        <taxon>Bacteria</taxon>
        <taxon>Bacillati</taxon>
        <taxon>Actinomycetota</taxon>
        <taxon>Actinomycetes</taxon>
        <taxon>Streptosporangiales</taxon>
        <taxon>Streptosporangiaceae</taxon>
        <taxon>Streptosporangium</taxon>
    </lineage>
</organism>
<dbReference type="PANTHER" id="PTHR47129">
    <property type="entry name" value="QUINONE OXIDOREDUCTASE 2"/>
    <property type="match status" value="1"/>
</dbReference>
<dbReference type="Proteomes" id="UP001499930">
    <property type="component" value="Unassembled WGS sequence"/>
</dbReference>
<feature type="domain" description="NmrA-like" evidence="1">
    <location>
        <begin position="2"/>
        <end position="252"/>
    </location>
</feature>
<accession>A0ABN3XVF5</accession>
<dbReference type="InterPro" id="IPR036291">
    <property type="entry name" value="NAD(P)-bd_dom_sf"/>
</dbReference>
<keyword evidence="3" id="KW-1185">Reference proteome</keyword>
<name>A0ABN3XVF5_9ACTN</name>